<comment type="caution">
    <text evidence="1">The sequence shown here is derived from an EMBL/GenBank/DDBJ whole genome shotgun (WGS) entry which is preliminary data.</text>
</comment>
<evidence type="ECO:0000313" key="2">
    <source>
        <dbReference type="Proteomes" id="UP000829398"/>
    </source>
</evidence>
<keyword evidence="2" id="KW-1185">Reference proteome</keyword>
<dbReference type="EMBL" id="CM039176">
    <property type="protein sequence ID" value="KAH9716192.1"/>
    <property type="molecule type" value="Genomic_DNA"/>
</dbReference>
<dbReference type="Proteomes" id="UP000829398">
    <property type="component" value="Chromosome 7"/>
</dbReference>
<reference evidence="2" key="1">
    <citation type="journal article" date="2023" name="Hortic. Res.">
        <title>A chromosome-level phased genome enabling allele-level studies in sweet orange: a case study on citrus Huanglongbing tolerance.</title>
        <authorList>
            <person name="Wu B."/>
            <person name="Yu Q."/>
            <person name="Deng Z."/>
            <person name="Duan Y."/>
            <person name="Luo F."/>
            <person name="Gmitter F. Jr."/>
        </authorList>
    </citation>
    <scope>NUCLEOTIDE SEQUENCE [LARGE SCALE GENOMIC DNA]</scope>
    <source>
        <strain evidence="2">cv. Valencia</strain>
    </source>
</reference>
<evidence type="ECO:0000313" key="1">
    <source>
        <dbReference type="EMBL" id="KAH9716192.1"/>
    </source>
</evidence>
<proteinExistence type="predicted"/>
<name>A0ACB8JFX7_CITSI</name>
<accession>A0ACB8JFX7</accession>
<gene>
    <name evidence="1" type="ORF">KPL71_021371</name>
</gene>
<organism evidence="1 2">
    <name type="scientific">Citrus sinensis</name>
    <name type="common">Sweet orange</name>
    <name type="synonym">Citrus aurantium var. sinensis</name>
    <dbReference type="NCBI Taxonomy" id="2711"/>
    <lineage>
        <taxon>Eukaryota</taxon>
        <taxon>Viridiplantae</taxon>
        <taxon>Streptophyta</taxon>
        <taxon>Embryophyta</taxon>
        <taxon>Tracheophyta</taxon>
        <taxon>Spermatophyta</taxon>
        <taxon>Magnoliopsida</taxon>
        <taxon>eudicotyledons</taxon>
        <taxon>Gunneridae</taxon>
        <taxon>Pentapetalae</taxon>
        <taxon>rosids</taxon>
        <taxon>malvids</taxon>
        <taxon>Sapindales</taxon>
        <taxon>Rutaceae</taxon>
        <taxon>Aurantioideae</taxon>
        <taxon>Citrus</taxon>
    </lineage>
</organism>
<sequence length="1110" mass="127001">MANPKIDLEKFNGKNDFNMWKVKMEALLVTQGLGDAIQPVTKKEGKEFSTSKTPEQVVEIDRKARGTIILSLVDSVIREVAKEPTVAGLWAKLESIYMKKKKQGKYKEKPKDLKCFLCHKEGHFKKDCPDKKFKKKGQDGGAAVAEEEGYESAGVCIATDNKDRGKWVLDSGCTFHMSPYKSYFTDYYEYNCGRVMMGNNVVCKIMGIGNISLKLHDRTIRELKQVRYVPELKRNLISLGMLDQMRCSVRIESRELMIVKDSQVVMKGSRINRVFILDGDVVNGETGMSVADTIDKIKIWHLRLGHISERGFKELEKQGVLGNEKLGNLDFCEDCVLGKATRSSFKRSVHKSKDKLEYVHSNLWGLAQQISLGGNSYFLSFIDDYSRKTGKKLKKLRTDNGLEFCNQRFDKYCADEGVMRHRTVRLTPQQNELAERMNRTLMERVRCMLVQTKLPKSLWVEILLTVCYLVNLSPSSAIEFKTPYERWTGQPANYEDLRVFGCTAYIHVSQGKLAPRALKGIFIGYPEGVKGFKIWCTDINPPKCIISRDVILNEEELIPKKPVQRKYEEEAKGLDTHQFEVELPNHHETHEVADSGEINDESEAQDATQLESQMQGYQLARDRAKRPTRPPRRYGYADLITYALEAAHEIDDEEPKTFNEAIQSKFRTEWKEAMDDEILHASIKVILSLTAVQDMELDQLDVKTAFLHGRLQEEIFMTQPEGYEDPKKPRHICLLKKSLYGLKQSPRQWYLRFDEFMVTHGFMRCSYDCCVYYKLLKDDLYIYLLLYVDDMLIACKVREEIEDLKKILSSKFDMKNLGIAKKILGVKIERDRAAGLMYLSQKKYLTGVLHSFQMLNSKPVVTPLTAHFRLSNLQCPKTSEEKLEMEDVPYANVVGCLMYAMVLTRPDISHAVSVVSIYMAILGSEHWKTVKWIMRYLSGTLSCGLVYGKNKGSCEGLLGFVDSNYAGDLDRRRSLTGYMFLFNGCLVNWKATLQHVVALSTTEAEYTAATEAVKEALWLQGLMRELWVKQKTVTVYCDSSSALHLCRNPAHHERTKHIDIKLHFIRNEVSKEAVKMSKVHTDENPSDMLTKVVTTAKFKVCLSLASLGDC</sequence>
<protein>
    <submittedName>
        <fullName evidence="1">Integrase catalytic domain-containing protein</fullName>
    </submittedName>
</protein>